<feature type="transmembrane region" description="Helical" evidence="8">
    <location>
        <begin position="44"/>
        <end position="65"/>
    </location>
</feature>
<keyword evidence="2" id="KW-1003">Cell membrane</keyword>
<dbReference type="GO" id="GO:0005886">
    <property type="term" value="C:plasma membrane"/>
    <property type="evidence" value="ECO:0007669"/>
    <property type="project" value="UniProtKB-SubCell"/>
</dbReference>
<feature type="transmembrane region" description="Helical" evidence="8">
    <location>
        <begin position="212"/>
        <end position="231"/>
    </location>
</feature>
<proteinExistence type="predicted"/>
<keyword evidence="7" id="KW-0479">Metal-binding</keyword>
<name>A0A432YR30_9GAMM</name>
<feature type="transmembrane region" description="Helical" evidence="8">
    <location>
        <begin position="132"/>
        <end position="152"/>
    </location>
</feature>
<feature type="transmembrane region" description="Helical" evidence="8">
    <location>
        <begin position="159"/>
        <end position="177"/>
    </location>
</feature>
<feature type="transmembrane region" description="Helical" evidence="8">
    <location>
        <begin position="321"/>
        <end position="341"/>
    </location>
</feature>
<keyword evidence="3 9" id="KW-0808">Transferase</keyword>
<reference evidence="9 10" key="1">
    <citation type="journal article" date="2011" name="Front. Microbiol.">
        <title>Genomic signatures of strain selection and enhancement in Bacillus atrophaeus var. globigii, a historical biowarfare simulant.</title>
        <authorList>
            <person name="Gibbons H.S."/>
            <person name="Broomall S.M."/>
            <person name="McNew L.A."/>
            <person name="Daligault H."/>
            <person name="Chapman C."/>
            <person name="Bruce D."/>
            <person name="Karavis M."/>
            <person name="Krepps M."/>
            <person name="McGregor P.A."/>
            <person name="Hong C."/>
            <person name="Park K.H."/>
            <person name="Akmal A."/>
            <person name="Feldman A."/>
            <person name="Lin J.S."/>
            <person name="Chang W.E."/>
            <person name="Higgs B.W."/>
            <person name="Demirev P."/>
            <person name="Lindquist J."/>
            <person name="Liem A."/>
            <person name="Fochler E."/>
            <person name="Read T.D."/>
            <person name="Tapia R."/>
            <person name="Johnson S."/>
            <person name="Bishop-Lilly K.A."/>
            <person name="Detter C."/>
            <person name="Han C."/>
            <person name="Sozhamannan S."/>
            <person name="Rosenzweig C.N."/>
            <person name="Skowronski E.W."/>
        </authorList>
    </citation>
    <scope>NUCLEOTIDE SEQUENCE [LARGE SCALE GENOMIC DNA]</scope>
    <source>
        <strain evidence="9 10">TPS4-2</strain>
    </source>
</reference>
<dbReference type="CDD" id="cd06853">
    <property type="entry name" value="GT_WecA_like"/>
    <property type="match status" value="1"/>
</dbReference>
<feature type="transmembrane region" description="Helical" evidence="8">
    <location>
        <begin position="243"/>
        <end position="264"/>
    </location>
</feature>
<dbReference type="GO" id="GO:0009103">
    <property type="term" value="P:lipopolysaccharide biosynthetic process"/>
    <property type="evidence" value="ECO:0007669"/>
    <property type="project" value="TreeGrafter"/>
</dbReference>
<evidence type="ECO:0000256" key="1">
    <source>
        <dbReference type="ARBA" id="ARBA00004651"/>
    </source>
</evidence>
<feature type="transmembrane region" description="Helical" evidence="8">
    <location>
        <begin position="100"/>
        <end position="120"/>
    </location>
</feature>
<feature type="binding site" evidence="7">
    <location>
        <position position="152"/>
    </location>
    <ligand>
        <name>Mg(2+)</name>
        <dbReference type="ChEBI" id="CHEBI:18420"/>
    </ligand>
</feature>
<evidence type="ECO:0000256" key="5">
    <source>
        <dbReference type="ARBA" id="ARBA00022989"/>
    </source>
</evidence>
<dbReference type="GO" id="GO:0044038">
    <property type="term" value="P:cell wall macromolecule biosynthetic process"/>
    <property type="evidence" value="ECO:0007669"/>
    <property type="project" value="TreeGrafter"/>
</dbReference>
<keyword evidence="4 8" id="KW-0812">Transmembrane</keyword>
<evidence type="ECO:0000256" key="3">
    <source>
        <dbReference type="ARBA" id="ARBA00022679"/>
    </source>
</evidence>
<evidence type="ECO:0000256" key="6">
    <source>
        <dbReference type="ARBA" id="ARBA00023136"/>
    </source>
</evidence>
<evidence type="ECO:0000256" key="8">
    <source>
        <dbReference type="SAM" id="Phobius"/>
    </source>
</evidence>
<comment type="cofactor">
    <cofactor evidence="7">
        <name>Mg(2+)</name>
        <dbReference type="ChEBI" id="CHEBI:18420"/>
    </cofactor>
</comment>
<gene>
    <name evidence="9" type="ORF">CWI73_09235</name>
</gene>
<feature type="transmembrane region" description="Helical" evidence="8">
    <location>
        <begin position="71"/>
        <end position="88"/>
    </location>
</feature>
<dbReference type="PANTHER" id="PTHR22926">
    <property type="entry name" value="PHOSPHO-N-ACETYLMURAMOYL-PENTAPEPTIDE-TRANSFERASE"/>
    <property type="match status" value="1"/>
</dbReference>
<dbReference type="PANTHER" id="PTHR22926:SF3">
    <property type="entry name" value="UNDECAPRENYL-PHOSPHATE ALPHA-N-ACETYLGLUCOSAMINYL 1-PHOSPHATE TRANSFERASE"/>
    <property type="match status" value="1"/>
</dbReference>
<dbReference type="GO" id="GO:0071555">
    <property type="term" value="P:cell wall organization"/>
    <property type="evidence" value="ECO:0007669"/>
    <property type="project" value="TreeGrafter"/>
</dbReference>
<keyword evidence="7" id="KW-0460">Magnesium</keyword>
<keyword evidence="6 8" id="KW-0472">Membrane</keyword>
<dbReference type="RefSeq" id="WP_126752523.1">
    <property type="nucleotide sequence ID" value="NZ_JBHUMT010000015.1"/>
</dbReference>
<accession>A0A432YR30</accession>
<dbReference type="Pfam" id="PF00953">
    <property type="entry name" value="Glycos_transf_4"/>
    <property type="match status" value="1"/>
</dbReference>
<comment type="subcellular location">
    <subcellularLocation>
        <location evidence="1">Cell membrane</location>
        <topology evidence="1">Multi-pass membrane protein</topology>
    </subcellularLocation>
</comment>
<evidence type="ECO:0000256" key="4">
    <source>
        <dbReference type="ARBA" id="ARBA00022692"/>
    </source>
</evidence>
<evidence type="ECO:0000256" key="2">
    <source>
        <dbReference type="ARBA" id="ARBA00022475"/>
    </source>
</evidence>
<sequence>MTELSWLAIFLSFFVSASALIAFRKVAPSWGLLDKPSERKLHTIHSPLIGGLTVACGIAASAALWLPLSTLTVSFLVGAGLIILIGLLDDIYDVSVGVRLIGQIGVACIVTVYGDAYLVSLGNLMALGDIQLGLLAVPFTVVAFVGVMNAFNMIDGIDGLLGVSSLVALTSFTILSYLAGNSLLVWLGGVCIASVLPYFMSNLQADSHSFKVFMGDAGSLLMGFVLTWLFIVGSQPHLSNKVIEPVTALFLIAIPLMDIVTVLARRLKQKRSPWLADRQHIHHLFEKAGYSQRQTLVILTLIMFGVAFIGGALQYAEVVVWLRVSVLLLLIIGFIALTKLLKIRMTRLQNMQANVN</sequence>
<evidence type="ECO:0000313" key="9">
    <source>
        <dbReference type="EMBL" id="RUO64100.1"/>
    </source>
</evidence>
<dbReference type="Proteomes" id="UP000288361">
    <property type="component" value="Unassembled WGS sequence"/>
</dbReference>
<dbReference type="InterPro" id="IPR000715">
    <property type="entry name" value="Glycosyl_transferase_4"/>
</dbReference>
<protein>
    <submittedName>
        <fullName evidence="9">Undecaprenyl-phosphate alpha-N-acetylglucosaminyl 1-phosphate transferase</fullName>
    </submittedName>
</protein>
<feature type="transmembrane region" description="Helical" evidence="8">
    <location>
        <begin position="6"/>
        <end position="23"/>
    </location>
</feature>
<evidence type="ECO:0000313" key="10">
    <source>
        <dbReference type="Proteomes" id="UP000288361"/>
    </source>
</evidence>
<dbReference type="GO" id="GO:0046872">
    <property type="term" value="F:metal ion binding"/>
    <property type="evidence" value="ECO:0007669"/>
    <property type="project" value="UniProtKB-KW"/>
</dbReference>
<organism evidence="9 10">
    <name type="scientific">Idiomarina piscisalsi</name>
    <dbReference type="NCBI Taxonomy" id="1096243"/>
    <lineage>
        <taxon>Bacteria</taxon>
        <taxon>Pseudomonadati</taxon>
        <taxon>Pseudomonadota</taxon>
        <taxon>Gammaproteobacteria</taxon>
        <taxon>Alteromonadales</taxon>
        <taxon>Idiomarinaceae</taxon>
        <taxon>Idiomarina</taxon>
    </lineage>
</organism>
<dbReference type="GO" id="GO:0016780">
    <property type="term" value="F:phosphotransferase activity, for other substituted phosphate groups"/>
    <property type="evidence" value="ECO:0007669"/>
    <property type="project" value="InterPro"/>
</dbReference>
<dbReference type="AlphaFoldDB" id="A0A432YR30"/>
<feature type="transmembrane region" description="Helical" evidence="8">
    <location>
        <begin position="296"/>
        <end position="315"/>
    </location>
</feature>
<evidence type="ECO:0000256" key="7">
    <source>
        <dbReference type="PIRSR" id="PIRSR600715-1"/>
    </source>
</evidence>
<comment type="caution">
    <text evidence="9">The sequence shown here is derived from an EMBL/GenBank/DDBJ whole genome shotgun (WGS) entry which is preliminary data.</text>
</comment>
<dbReference type="EMBL" id="PIQA01000007">
    <property type="protein sequence ID" value="RUO64100.1"/>
    <property type="molecule type" value="Genomic_DNA"/>
</dbReference>
<dbReference type="PROSITE" id="PS01348">
    <property type="entry name" value="MRAY_2"/>
    <property type="match status" value="1"/>
</dbReference>
<keyword evidence="5 8" id="KW-1133">Transmembrane helix</keyword>
<dbReference type="InterPro" id="IPR018480">
    <property type="entry name" value="PNAcMuramoyl-5peptid_Trfase_CS"/>
</dbReference>
<feature type="transmembrane region" description="Helical" evidence="8">
    <location>
        <begin position="183"/>
        <end position="200"/>
    </location>
</feature>
<feature type="binding site" evidence="7">
    <location>
        <position position="216"/>
    </location>
    <ligand>
        <name>Mg(2+)</name>
        <dbReference type="ChEBI" id="CHEBI:18420"/>
    </ligand>
</feature>